<evidence type="ECO:0000313" key="4">
    <source>
        <dbReference type="Proteomes" id="UP000813444"/>
    </source>
</evidence>
<feature type="transmembrane region" description="Helical" evidence="2">
    <location>
        <begin position="67"/>
        <end position="84"/>
    </location>
</feature>
<dbReference type="Pfam" id="PF11915">
    <property type="entry name" value="DUF3433"/>
    <property type="match status" value="1"/>
</dbReference>
<evidence type="ECO:0000313" key="3">
    <source>
        <dbReference type="EMBL" id="KAH7322653.1"/>
    </source>
</evidence>
<keyword evidence="2" id="KW-0472">Membrane</keyword>
<dbReference type="InterPro" id="IPR021840">
    <property type="entry name" value="DUF3433"/>
</dbReference>
<name>A0A8K0WU01_9HYPO</name>
<feature type="transmembrane region" description="Helical" evidence="2">
    <location>
        <begin position="104"/>
        <end position="122"/>
    </location>
</feature>
<sequence length="1374" mass="152715">MDPRLDTDAVSLRDLDDAEPTAATEPDPPRLNIDVFTSYKRLIESAPVLTKSSRQWMGLPRWKQRQVLILLYVFTTFILHNALVSRLSTEPVSSLSTSSSYGRILSAVLGALLIIVVSRMVMVELHHIHQLPRAMNNNHSERVFAWLLLLTCCASPYLCQPIYHSYDLAHHTQETDVNDPIGYATLSKWGDIIPTLSGSLPSLYDLKETGERVNVWSGASADRWIVMSSDIKAQFPDSITFNLPGAGRGPNEHHWNGQEDYGDRIGVYKPVLPTKQIPFDRMQYSHKWQIKTEALGSGLECEYISQDQISVLGSPEGGSYSFTIGDASGCSTEVVLNSIKVGENMHAAVLEHLLELEKEARHAKLNAPAQEAVLGLINHYRDLLSYAGGKVAYKPVWAHATHTTNRESPGDCGSKLFLATTSRSFLQEDAEIQPSSILAASCMAKFSLVDATLELSKVFGKLHNEAPVRPASVAIDRIEPLEEVYKSRHLDDDSSLGLSEAFLQQATQATARQRPWSLAHLTEEFRDAYWGRARPVGCLVLIGHSALYEFVGKLSTAAGLMLQENLPTAMELGNESRILHFTTGARIEASWMHRWVFQSGLGFASLFFITGSALFISLAATQRYGRESFEDYYEGYVFRWNVSSIASRAALLRHSSVKDWLVKEVGLIQFFPFITHLKPPHGLHVGYWSVHEKQGKSGWRLDSPGPRMDFSGTRSKQEEEGNDEATQKNGHPTWPWYISRGVGLCVAIALLLFALLQLPMLLTSSLASSDYSQPRLAQQLIILLDLGGTIGEVSIFWILISSIFPATLLFIVAFFWLPLLFLFYVTRQPWASMKTSQPAHLSITLDYWNSWFPLGRAIAHRHWEVGVLALASVASLAIPLASTCLYTPVYKALPTETFTGTRPFGWRENISQSTFIIGSSTGHALPYLVEGLVSSKKWSDWASVNGVLASFNKSEAWPTRDALYGVYDTHLISGSLHCHKVRANITTSTHDISGKVLYKVEQLDLALGTSKEVSSVSNPCTLLRTYEHSHPGGFKSLPSPQRARCGRWLLRNTTSSPEVIQPEWSITMIEGTVSAAVGIGDLLFDKMPSAVGLQCRPVVKTTPGTATMLVNYDGDHIDDGVSVVNGKFNAFGASKEHQNIASAASLTLNASIQSLSRLNDGITADDDLLSNTAFVGDLMSYLLHRFWFADSTTETDERDLAEAASLLYSGYISALASTTDLLKDFDRNESFKVRYFNVRPQIAVNWAIFAFLFVYFMMCVFILVKLGFSVPRKFQLPVSPEPLWGSLRILCLGGLVERMERDVPEPDTISLSQFHKHVESWGLRYKLDTVDGFLQVVVSDPAEVDDAEAYVDEPNNNSDENVLENEMQTLEELI</sequence>
<dbReference type="OrthoDB" id="4694464at2759"/>
<dbReference type="EMBL" id="JAGPNK010000004">
    <property type="protein sequence ID" value="KAH7322653.1"/>
    <property type="molecule type" value="Genomic_DNA"/>
</dbReference>
<evidence type="ECO:0000256" key="1">
    <source>
        <dbReference type="SAM" id="MobiDB-lite"/>
    </source>
</evidence>
<accession>A0A8K0WU01</accession>
<keyword evidence="2" id="KW-1133">Transmembrane helix</keyword>
<organism evidence="3 4">
    <name type="scientific">Stachybotrys elegans</name>
    <dbReference type="NCBI Taxonomy" id="80388"/>
    <lineage>
        <taxon>Eukaryota</taxon>
        <taxon>Fungi</taxon>
        <taxon>Dikarya</taxon>
        <taxon>Ascomycota</taxon>
        <taxon>Pezizomycotina</taxon>
        <taxon>Sordariomycetes</taxon>
        <taxon>Hypocreomycetidae</taxon>
        <taxon>Hypocreales</taxon>
        <taxon>Stachybotryaceae</taxon>
        <taxon>Stachybotrys</taxon>
    </lineage>
</organism>
<feature type="transmembrane region" description="Helical" evidence="2">
    <location>
        <begin position="806"/>
        <end position="825"/>
    </location>
</feature>
<gene>
    <name evidence="3" type="ORF">B0I35DRAFT_509951</name>
</gene>
<protein>
    <submittedName>
        <fullName evidence="3">Uncharacterized protein</fullName>
    </submittedName>
</protein>
<feature type="transmembrane region" description="Helical" evidence="2">
    <location>
        <begin position="595"/>
        <end position="620"/>
    </location>
</feature>
<keyword evidence="4" id="KW-1185">Reference proteome</keyword>
<comment type="caution">
    <text evidence="3">The sequence shown here is derived from an EMBL/GenBank/DDBJ whole genome shotgun (WGS) entry which is preliminary data.</text>
</comment>
<evidence type="ECO:0000256" key="2">
    <source>
        <dbReference type="SAM" id="Phobius"/>
    </source>
</evidence>
<feature type="transmembrane region" description="Helical" evidence="2">
    <location>
        <begin position="143"/>
        <end position="163"/>
    </location>
</feature>
<feature type="transmembrane region" description="Helical" evidence="2">
    <location>
        <begin position="1243"/>
        <end position="1264"/>
    </location>
</feature>
<feature type="region of interest" description="Disordered" evidence="1">
    <location>
        <begin position="696"/>
        <end position="728"/>
    </location>
</feature>
<dbReference type="Proteomes" id="UP000813444">
    <property type="component" value="Unassembled WGS sequence"/>
</dbReference>
<keyword evidence="2" id="KW-0812">Transmembrane</keyword>
<reference evidence="3" key="1">
    <citation type="journal article" date="2021" name="Nat. Commun.">
        <title>Genetic determinants of endophytism in the Arabidopsis root mycobiome.</title>
        <authorList>
            <person name="Mesny F."/>
            <person name="Miyauchi S."/>
            <person name="Thiergart T."/>
            <person name="Pickel B."/>
            <person name="Atanasova L."/>
            <person name="Karlsson M."/>
            <person name="Huettel B."/>
            <person name="Barry K.W."/>
            <person name="Haridas S."/>
            <person name="Chen C."/>
            <person name="Bauer D."/>
            <person name="Andreopoulos W."/>
            <person name="Pangilinan J."/>
            <person name="LaButti K."/>
            <person name="Riley R."/>
            <person name="Lipzen A."/>
            <person name="Clum A."/>
            <person name="Drula E."/>
            <person name="Henrissat B."/>
            <person name="Kohler A."/>
            <person name="Grigoriev I.V."/>
            <person name="Martin F.M."/>
            <person name="Hacquard S."/>
        </authorList>
    </citation>
    <scope>NUCLEOTIDE SEQUENCE</scope>
    <source>
        <strain evidence="3">MPI-CAGE-CH-0235</strain>
    </source>
</reference>
<feature type="transmembrane region" description="Helical" evidence="2">
    <location>
        <begin position="737"/>
        <end position="756"/>
    </location>
</feature>
<proteinExistence type="predicted"/>